<dbReference type="InterPro" id="IPR029208">
    <property type="entry name" value="COX14"/>
</dbReference>
<feature type="compositionally biased region" description="Polar residues" evidence="5">
    <location>
        <begin position="206"/>
        <end position="217"/>
    </location>
</feature>
<feature type="compositionally biased region" description="Polar residues" evidence="5">
    <location>
        <begin position="224"/>
        <end position="245"/>
    </location>
</feature>
<evidence type="ECO:0000256" key="2">
    <source>
        <dbReference type="ARBA" id="ARBA00022692"/>
    </source>
</evidence>
<dbReference type="AlphaFoldDB" id="A0A6G1G9Y6"/>
<accession>A0A6G1G9Y6</accession>
<feature type="region of interest" description="Disordered" evidence="5">
    <location>
        <begin position="177"/>
        <end position="245"/>
    </location>
</feature>
<evidence type="ECO:0000256" key="4">
    <source>
        <dbReference type="ARBA" id="ARBA00023136"/>
    </source>
</evidence>
<name>A0A6G1G9Y6_9PEZI</name>
<evidence type="ECO:0000313" key="8">
    <source>
        <dbReference type="Proteomes" id="UP000504638"/>
    </source>
</evidence>
<evidence type="ECO:0000256" key="3">
    <source>
        <dbReference type="ARBA" id="ARBA00022989"/>
    </source>
</evidence>
<evidence type="ECO:0000256" key="1">
    <source>
        <dbReference type="ARBA" id="ARBA00004167"/>
    </source>
</evidence>
<dbReference type="Proteomes" id="UP000504638">
    <property type="component" value="Unplaced"/>
</dbReference>
<dbReference type="Pfam" id="PF14880">
    <property type="entry name" value="COX14"/>
    <property type="match status" value="1"/>
</dbReference>
<dbReference type="EMBL" id="ML975152">
    <property type="protein sequence ID" value="KAF1814711.1"/>
    <property type="molecule type" value="Genomic_DNA"/>
</dbReference>
<organism evidence="7">
    <name type="scientific">Eremomyces bilateralis CBS 781.70</name>
    <dbReference type="NCBI Taxonomy" id="1392243"/>
    <lineage>
        <taxon>Eukaryota</taxon>
        <taxon>Fungi</taxon>
        <taxon>Dikarya</taxon>
        <taxon>Ascomycota</taxon>
        <taxon>Pezizomycotina</taxon>
        <taxon>Dothideomycetes</taxon>
        <taxon>Dothideomycetes incertae sedis</taxon>
        <taxon>Eremomycetales</taxon>
        <taxon>Eremomycetaceae</taxon>
        <taxon>Eremomyces</taxon>
    </lineage>
</organism>
<dbReference type="RefSeq" id="XP_033536342.1">
    <property type="nucleotide sequence ID" value="XM_033677395.1"/>
</dbReference>
<keyword evidence="4 6" id="KW-0472">Membrane</keyword>
<keyword evidence="2 6" id="KW-0812">Transmembrane</keyword>
<proteinExistence type="predicted"/>
<keyword evidence="8" id="KW-1185">Reference proteome</keyword>
<comment type="subcellular location">
    <subcellularLocation>
        <location evidence="1">Membrane</location>
        <topology evidence="1">Single-pass membrane protein</topology>
    </subcellularLocation>
</comment>
<keyword evidence="3 6" id="KW-1133">Transmembrane helix</keyword>
<evidence type="ECO:0000256" key="6">
    <source>
        <dbReference type="SAM" id="Phobius"/>
    </source>
</evidence>
<reference evidence="9" key="2">
    <citation type="submission" date="2020-04" db="EMBL/GenBank/DDBJ databases">
        <authorList>
            <consortium name="NCBI Genome Project"/>
        </authorList>
    </citation>
    <scope>NUCLEOTIDE SEQUENCE</scope>
    <source>
        <strain evidence="9">CBS 781.70</strain>
    </source>
</reference>
<feature type="transmembrane region" description="Helical" evidence="6">
    <location>
        <begin position="83"/>
        <end position="105"/>
    </location>
</feature>
<reference evidence="7 9" key="1">
    <citation type="submission" date="2020-01" db="EMBL/GenBank/DDBJ databases">
        <authorList>
            <consortium name="DOE Joint Genome Institute"/>
            <person name="Haridas S."/>
            <person name="Albert R."/>
            <person name="Binder M."/>
            <person name="Bloem J."/>
            <person name="Labutti K."/>
            <person name="Salamov A."/>
            <person name="Andreopoulos B."/>
            <person name="Baker S.E."/>
            <person name="Barry K."/>
            <person name="Bills G."/>
            <person name="Bluhm B.H."/>
            <person name="Cannon C."/>
            <person name="Castanera R."/>
            <person name="Culley D.E."/>
            <person name="Daum C."/>
            <person name="Ezra D."/>
            <person name="Gonzalez J.B."/>
            <person name="Henrissat B."/>
            <person name="Kuo A."/>
            <person name="Liang C."/>
            <person name="Lipzen A."/>
            <person name="Lutzoni F."/>
            <person name="Magnuson J."/>
            <person name="Mondo S."/>
            <person name="Nolan M."/>
            <person name="Ohm R."/>
            <person name="Pangilinan J."/>
            <person name="Park H.-J."/>
            <person name="Ramirez L."/>
            <person name="Alfaro M."/>
            <person name="Sun H."/>
            <person name="Tritt A."/>
            <person name="Yoshinaga Y."/>
            <person name="Zwiers L.-H."/>
            <person name="Turgeon B.G."/>
            <person name="Goodwin S.B."/>
            <person name="Spatafora J.W."/>
            <person name="Crous P.W."/>
            <person name="Grigoriev I.V."/>
        </authorList>
    </citation>
    <scope>NUCLEOTIDE SEQUENCE</scope>
    <source>
        <strain evidence="7 9">CBS 781.70</strain>
    </source>
</reference>
<dbReference type="OrthoDB" id="4205486at2759"/>
<evidence type="ECO:0000313" key="7">
    <source>
        <dbReference type="EMBL" id="KAF1814711.1"/>
    </source>
</evidence>
<protein>
    <recommendedName>
        <fullName evidence="10">Cytochrome oxidase c assembly-domain-containing protein</fullName>
    </recommendedName>
</protein>
<sequence length="245" mass="26684">MPRSVTDATRFTPTTPFAESKTTLRNTTIDFGGPAPPNESPKEKVVRLREAARRAKLAKESTFDRVVTRGRVVADFAHRATTWSLIGLTCIASVVTVAALVNLAYFNRTKKAEWLAKQNAKRAKELGLAYEAEAQGAATSDHILLISQERAKAEAERDLQARKGLLGQAKESLFGGLAKEESPSQSQTPIQDAVSHLPSIREEKSANQASLAPSQSPGPLDQLAANTATDLSKTSKTWYQRITRQ</sequence>
<evidence type="ECO:0000313" key="9">
    <source>
        <dbReference type="RefSeq" id="XP_033536342.1"/>
    </source>
</evidence>
<dbReference type="GO" id="GO:0016020">
    <property type="term" value="C:membrane"/>
    <property type="evidence" value="ECO:0007669"/>
    <property type="project" value="UniProtKB-SubCell"/>
</dbReference>
<evidence type="ECO:0008006" key="10">
    <source>
        <dbReference type="Google" id="ProtNLM"/>
    </source>
</evidence>
<gene>
    <name evidence="7 9" type="ORF">P152DRAFT_430608</name>
</gene>
<reference evidence="9" key="3">
    <citation type="submission" date="2025-04" db="UniProtKB">
        <authorList>
            <consortium name="RefSeq"/>
        </authorList>
    </citation>
    <scope>IDENTIFICATION</scope>
    <source>
        <strain evidence="9">CBS 781.70</strain>
    </source>
</reference>
<dbReference type="GeneID" id="54417965"/>
<evidence type="ECO:0000256" key="5">
    <source>
        <dbReference type="SAM" id="MobiDB-lite"/>
    </source>
</evidence>